<proteinExistence type="inferred from homology"/>
<dbReference type="AlphaFoldDB" id="A0A7J7CU36"/>
<name>A0A7J7CU36_TRIWF</name>
<comment type="similarity">
    <text evidence="2">Belongs to the aromatic acid exporter (TC 2.A.85) family.</text>
</comment>
<dbReference type="GO" id="GO:0034220">
    <property type="term" value="P:monoatomic ion transmembrane transport"/>
    <property type="evidence" value="ECO:0007669"/>
    <property type="project" value="UniProtKB-KW"/>
</dbReference>
<dbReference type="GO" id="GO:0015743">
    <property type="term" value="P:malate transport"/>
    <property type="evidence" value="ECO:0007669"/>
    <property type="project" value="InterPro"/>
</dbReference>
<feature type="compositionally biased region" description="Polar residues" evidence="9">
    <location>
        <begin position="296"/>
        <end position="313"/>
    </location>
</feature>
<evidence type="ECO:0000313" key="11">
    <source>
        <dbReference type="EMBL" id="KAF5737406.1"/>
    </source>
</evidence>
<accession>A0A7J7CU36</accession>
<keyword evidence="8" id="KW-0407">Ion channel</keyword>
<dbReference type="Proteomes" id="UP000593562">
    <property type="component" value="Unassembled WGS sequence"/>
</dbReference>
<dbReference type="EMBL" id="JAAARO010000013">
    <property type="protein sequence ID" value="KAF5737406.1"/>
    <property type="molecule type" value="Genomic_DNA"/>
</dbReference>
<evidence type="ECO:0000256" key="6">
    <source>
        <dbReference type="ARBA" id="ARBA00023065"/>
    </source>
</evidence>
<feature type="transmembrane region" description="Helical" evidence="10">
    <location>
        <begin position="49"/>
        <end position="68"/>
    </location>
</feature>
<gene>
    <name evidence="11" type="ORF">HS088_TW13G00286</name>
</gene>
<keyword evidence="5 10" id="KW-1133">Transmembrane helix</keyword>
<keyword evidence="4 10" id="KW-0812">Transmembrane</keyword>
<evidence type="ECO:0000256" key="3">
    <source>
        <dbReference type="ARBA" id="ARBA00022448"/>
    </source>
</evidence>
<reference evidence="11 12" key="1">
    <citation type="journal article" date="2020" name="Nat. Commun.">
        <title>Genome of Tripterygium wilfordii and identification of cytochrome P450 involved in triptolide biosynthesis.</title>
        <authorList>
            <person name="Tu L."/>
            <person name="Su P."/>
            <person name="Zhang Z."/>
            <person name="Gao L."/>
            <person name="Wang J."/>
            <person name="Hu T."/>
            <person name="Zhou J."/>
            <person name="Zhang Y."/>
            <person name="Zhao Y."/>
            <person name="Liu Y."/>
            <person name="Song Y."/>
            <person name="Tong Y."/>
            <person name="Lu Y."/>
            <person name="Yang J."/>
            <person name="Xu C."/>
            <person name="Jia M."/>
            <person name="Peters R.J."/>
            <person name="Huang L."/>
            <person name="Gao W."/>
        </authorList>
    </citation>
    <scope>NUCLEOTIDE SEQUENCE [LARGE SCALE GENOMIC DNA]</scope>
    <source>
        <strain evidence="12">cv. XIE 37</strain>
        <tissue evidence="11">Leaf</tissue>
    </source>
</reference>
<comment type="caution">
    <text evidence="11">The sequence shown here is derived from an EMBL/GenBank/DDBJ whole genome shotgun (WGS) entry which is preliminary data.</text>
</comment>
<evidence type="ECO:0000256" key="10">
    <source>
        <dbReference type="SAM" id="Phobius"/>
    </source>
</evidence>
<dbReference type="Pfam" id="PF11744">
    <property type="entry name" value="ALMT"/>
    <property type="match status" value="1"/>
</dbReference>
<evidence type="ECO:0000256" key="9">
    <source>
        <dbReference type="SAM" id="MobiDB-lite"/>
    </source>
</evidence>
<dbReference type="InterPro" id="IPR020966">
    <property type="entry name" value="ALMT"/>
</dbReference>
<keyword evidence="12" id="KW-1185">Reference proteome</keyword>
<feature type="transmembrane region" description="Helical" evidence="10">
    <location>
        <begin position="132"/>
        <end position="151"/>
    </location>
</feature>
<dbReference type="GO" id="GO:0016020">
    <property type="term" value="C:membrane"/>
    <property type="evidence" value="ECO:0007669"/>
    <property type="project" value="UniProtKB-SubCell"/>
</dbReference>
<evidence type="ECO:0000313" key="12">
    <source>
        <dbReference type="Proteomes" id="UP000593562"/>
    </source>
</evidence>
<feature type="transmembrane region" description="Helical" evidence="10">
    <location>
        <begin position="194"/>
        <end position="215"/>
    </location>
</feature>
<evidence type="ECO:0000256" key="5">
    <source>
        <dbReference type="ARBA" id="ARBA00022989"/>
    </source>
</evidence>
<keyword evidence="3" id="KW-0813">Transport</keyword>
<dbReference type="PANTHER" id="PTHR31086">
    <property type="entry name" value="ALUMINUM-ACTIVATED MALATE TRANSPORTER 10"/>
    <property type="match status" value="1"/>
</dbReference>
<protein>
    <submittedName>
        <fullName evidence="11">Aluminum-activated malate transporter 8-like</fullName>
    </submittedName>
</protein>
<feature type="region of interest" description="Disordered" evidence="9">
    <location>
        <begin position="296"/>
        <end position="331"/>
    </location>
</feature>
<comment type="subcellular location">
    <subcellularLocation>
        <location evidence="1">Membrane</location>
        <topology evidence="1">Multi-pass membrane protein</topology>
    </subcellularLocation>
</comment>
<evidence type="ECO:0000256" key="7">
    <source>
        <dbReference type="ARBA" id="ARBA00023136"/>
    </source>
</evidence>
<evidence type="ECO:0000256" key="4">
    <source>
        <dbReference type="ARBA" id="ARBA00022692"/>
    </source>
</evidence>
<dbReference type="InParanoid" id="A0A7J7CU36"/>
<sequence length="331" mass="36572">MNQLETQEKAGPLGRARGWLMSLPGKSMAKVKAGAKRIKKLAQDDPRRITHSMKVGLALTLVSLLYYVRPLYDGFGISGMWAVLTVLVVFEFTVGGTLSKCINRGFATLLAGALGVGAKHLATIFGKKEEPIILGFFVFILGMLEYIYIYIDTAYILVLARYEYGVLIFILTFSLVSVSGYRTDEIFVFTQRRLSTILIGGATCIIVCICVYAVWAGEKLHQSAASNIEKLSRYLEGIGGECFHGGDAEESKNHKSYREGYKSVLNSKSIEDALFLHRGSIKPVAEDVVITVNEASTNHSSEDNNTQLPTKPINNVRIGTRRRSKVDDEED</sequence>
<keyword evidence="7 10" id="KW-0472">Membrane</keyword>
<organism evidence="11 12">
    <name type="scientific">Tripterygium wilfordii</name>
    <name type="common">Thunder God vine</name>
    <dbReference type="NCBI Taxonomy" id="458696"/>
    <lineage>
        <taxon>Eukaryota</taxon>
        <taxon>Viridiplantae</taxon>
        <taxon>Streptophyta</taxon>
        <taxon>Embryophyta</taxon>
        <taxon>Tracheophyta</taxon>
        <taxon>Spermatophyta</taxon>
        <taxon>Magnoliopsida</taxon>
        <taxon>eudicotyledons</taxon>
        <taxon>Gunneridae</taxon>
        <taxon>Pentapetalae</taxon>
        <taxon>rosids</taxon>
        <taxon>fabids</taxon>
        <taxon>Celastrales</taxon>
        <taxon>Celastraceae</taxon>
        <taxon>Tripterygium</taxon>
    </lineage>
</organism>
<feature type="transmembrane region" description="Helical" evidence="10">
    <location>
        <begin position="74"/>
        <end position="94"/>
    </location>
</feature>
<evidence type="ECO:0000256" key="2">
    <source>
        <dbReference type="ARBA" id="ARBA00007079"/>
    </source>
</evidence>
<evidence type="ECO:0000256" key="8">
    <source>
        <dbReference type="ARBA" id="ARBA00023303"/>
    </source>
</evidence>
<feature type="transmembrane region" description="Helical" evidence="10">
    <location>
        <begin position="163"/>
        <end position="182"/>
    </location>
</feature>
<evidence type="ECO:0000256" key="1">
    <source>
        <dbReference type="ARBA" id="ARBA00004141"/>
    </source>
</evidence>
<keyword evidence="6" id="KW-0406">Ion transport</keyword>